<dbReference type="SUPFAM" id="SSF51905">
    <property type="entry name" value="FAD/NAD(P)-binding domain"/>
    <property type="match status" value="1"/>
</dbReference>
<dbReference type="InterPro" id="IPR002938">
    <property type="entry name" value="FAD-bd"/>
</dbReference>
<dbReference type="Proteomes" id="UP000193648">
    <property type="component" value="Unassembled WGS sequence"/>
</dbReference>
<dbReference type="OrthoDB" id="655030at2759"/>
<keyword evidence="3" id="KW-0274">FAD</keyword>
<reference evidence="6 7" key="1">
    <citation type="submission" date="2016-07" db="EMBL/GenBank/DDBJ databases">
        <title>Pervasive Adenine N6-methylation of Active Genes in Fungi.</title>
        <authorList>
            <consortium name="DOE Joint Genome Institute"/>
            <person name="Mondo S.J."/>
            <person name="Dannebaum R.O."/>
            <person name="Kuo R.C."/>
            <person name="Labutti K."/>
            <person name="Haridas S."/>
            <person name="Kuo A."/>
            <person name="Salamov A."/>
            <person name="Ahrendt S.R."/>
            <person name="Lipzen A."/>
            <person name="Sullivan W."/>
            <person name="Andreopoulos W.B."/>
            <person name="Clum A."/>
            <person name="Lindquist E."/>
            <person name="Daum C."/>
            <person name="Ramamoorthy G.K."/>
            <person name="Gryganskyi A."/>
            <person name="Culley D."/>
            <person name="Magnuson J.K."/>
            <person name="James T.Y."/>
            <person name="O'Malley M.A."/>
            <person name="Stajich J.E."/>
            <person name="Spatafora J.W."/>
            <person name="Visel A."/>
            <person name="Grigoriev I.V."/>
        </authorList>
    </citation>
    <scope>NUCLEOTIDE SEQUENCE [LARGE SCALE GENOMIC DNA]</scope>
    <source>
        <strain evidence="6 7">NRRL 3116</strain>
    </source>
</reference>
<dbReference type="GeneID" id="33569849"/>
<dbReference type="Pfam" id="PF01494">
    <property type="entry name" value="FAD_binding_3"/>
    <property type="match status" value="1"/>
</dbReference>
<dbReference type="InParanoid" id="A0A1Y2GEJ5"/>
<dbReference type="InterPro" id="IPR050562">
    <property type="entry name" value="FAD_mOase_fung"/>
</dbReference>
<dbReference type="PRINTS" id="PR00420">
    <property type="entry name" value="RNGMNOXGNASE"/>
</dbReference>
<dbReference type="PANTHER" id="PTHR47356">
    <property type="entry name" value="FAD-DEPENDENT MONOOXYGENASE ASQG-RELATED"/>
    <property type="match status" value="1"/>
</dbReference>
<evidence type="ECO:0000256" key="1">
    <source>
        <dbReference type="ARBA" id="ARBA00007992"/>
    </source>
</evidence>
<keyword evidence="4" id="KW-0560">Oxidoreductase</keyword>
<accession>A0A1Y2GEJ5</accession>
<evidence type="ECO:0000313" key="7">
    <source>
        <dbReference type="Proteomes" id="UP000193648"/>
    </source>
</evidence>
<sequence length="233" mass="25725">MSVDTPKVMIVGAGIGGLFLGMLLESLGCPYHIYERATEHRALGSVLALGANVLPVFEQLGLLQQIEEISLPCYSMELYRHDMTLFKSIETDSVKETGYESLLFERPKLYDVLLKQIPSEKITMGKRVLKIEEKDDQVIIHCADNTSFEGDIVVGADGAYSSVRQSIYKRMENMGTLPKSDKDGHSIGSICTVGVAQLPDLEKYPSLQANRSSFAVTLGENLRSVTIVSFERA</sequence>
<evidence type="ECO:0000256" key="3">
    <source>
        <dbReference type="ARBA" id="ARBA00022827"/>
    </source>
</evidence>
<dbReference type="GO" id="GO:0071949">
    <property type="term" value="F:FAD binding"/>
    <property type="evidence" value="ECO:0007669"/>
    <property type="project" value="InterPro"/>
</dbReference>
<protein>
    <recommendedName>
        <fullName evidence="5">FAD-binding domain-containing protein</fullName>
    </recommendedName>
</protein>
<evidence type="ECO:0000313" key="6">
    <source>
        <dbReference type="EMBL" id="ORZ08744.1"/>
    </source>
</evidence>
<dbReference type="Gene3D" id="3.50.50.60">
    <property type="entry name" value="FAD/NAD(P)-binding domain"/>
    <property type="match status" value="1"/>
</dbReference>
<gene>
    <name evidence="6" type="ORF">BCR41DRAFT_388476</name>
</gene>
<proteinExistence type="inferred from homology"/>
<dbReference type="AlphaFoldDB" id="A0A1Y2GEJ5"/>
<comment type="caution">
    <text evidence="6">The sequence shown here is derived from an EMBL/GenBank/DDBJ whole genome shotgun (WGS) entry which is preliminary data.</text>
</comment>
<evidence type="ECO:0000256" key="4">
    <source>
        <dbReference type="ARBA" id="ARBA00023002"/>
    </source>
</evidence>
<dbReference type="EMBL" id="MCFF01000036">
    <property type="protein sequence ID" value="ORZ08744.1"/>
    <property type="molecule type" value="Genomic_DNA"/>
</dbReference>
<dbReference type="RefSeq" id="XP_021878527.1">
    <property type="nucleotide sequence ID" value="XM_022028006.1"/>
</dbReference>
<name>A0A1Y2GEJ5_9FUNG</name>
<dbReference type="InterPro" id="IPR036188">
    <property type="entry name" value="FAD/NAD-bd_sf"/>
</dbReference>
<keyword evidence="2" id="KW-0285">Flavoprotein</keyword>
<dbReference type="GO" id="GO:0004497">
    <property type="term" value="F:monooxygenase activity"/>
    <property type="evidence" value="ECO:0007669"/>
    <property type="project" value="InterPro"/>
</dbReference>
<dbReference type="STRING" id="64571.A0A1Y2GEJ5"/>
<dbReference type="PANTHER" id="PTHR47356:SF2">
    <property type="entry name" value="FAD-BINDING DOMAIN-CONTAINING PROTEIN-RELATED"/>
    <property type="match status" value="1"/>
</dbReference>
<evidence type="ECO:0000259" key="5">
    <source>
        <dbReference type="Pfam" id="PF01494"/>
    </source>
</evidence>
<evidence type="ECO:0000256" key="2">
    <source>
        <dbReference type="ARBA" id="ARBA00022630"/>
    </source>
</evidence>
<keyword evidence="7" id="KW-1185">Reference proteome</keyword>
<organism evidence="6 7">
    <name type="scientific">Lobosporangium transversale</name>
    <dbReference type="NCBI Taxonomy" id="64571"/>
    <lineage>
        <taxon>Eukaryota</taxon>
        <taxon>Fungi</taxon>
        <taxon>Fungi incertae sedis</taxon>
        <taxon>Mucoromycota</taxon>
        <taxon>Mortierellomycotina</taxon>
        <taxon>Mortierellomycetes</taxon>
        <taxon>Mortierellales</taxon>
        <taxon>Mortierellaceae</taxon>
        <taxon>Lobosporangium</taxon>
    </lineage>
</organism>
<comment type="similarity">
    <text evidence="1">Belongs to the paxM FAD-dependent monooxygenase family.</text>
</comment>
<feature type="domain" description="FAD-binding" evidence="5">
    <location>
        <begin position="7"/>
        <end position="175"/>
    </location>
</feature>